<reference evidence="4" key="1">
    <citation type="journal article" date="2021" name="PeerJ">
        <title>Extensive microbial diversity within the chicken gut microbiome revealed by metagenomics and culture.</title>
        <authorList>
            <person name="Gilroy R."/>
            <person name="Ravi A."/>
            <person name="Getino M."/>
            <person name="Pursley I."/>
            <person name="Horton D.L."/>
            <person name="Alikhan N.F."/>
            <person name="Baker D."/>
            <person name="Gharbi K."/>
            <person name="Hall N."/>
            <person name="Watson M."/>
            <person name="Adriaenssens E.M."/>
            <person name="Foster-Nyarko E."/>
            <person name="Jarju S."/>
            <person name="Secka A."/>
            <person name="Antonio M."/>
            <person name="Oren A."/>
            <person name="Chaudhuri R.R."/>
            <person name="La Ragione R."/>
            <person name="Hildebrand F."/>
            <person name="Pallen M.J."/>
        </authorList>
    </citation>
    <scope>NUCLEOTIDE SEQUENCE</scope>
    <source>
        <strain evidence="4">CHK183-5548</strain>
    </source>
</reference>
<comment type="caution">
    <text evidence="4">The sequence shown here is derived from an EMBL/GenBank/DDBJ whole genome shotgun (WGS) entry which is preliminary data.</text>
</comment>
<accession>A0A9D2T5K0</accession>
<sequence>MKRWLWIFGICAALTGAADAQGAWHQPEGHGISVPEIRQEREEPAENEKTVVYRDVEGITRIPEVLDEDENGGPYELKERQRSRERWEDDFAFTVIFEDYGADFYLLEGEKLAAGGETPFFEDRGELLLSAIGADPSDYVVEQVEWNGESYRNEAGILCRNALATGKRRLWDEQVVYRSAGENGGDEKREKKGTAVGEENGEETARPGSGFVSLLFRAAAVILSLGLLLLLIGAALYWLRERKKKKND</sequence>
<keyword evidence="2" id="KW-0472">Membrane</keyword>
<evidence type="ECO:0000313" key="4">
    <source>
        <dbReference type="EMBL" id="HJC46439.1"/>
    </source>
</evidence>
<keyword evidence="2" id="KW-0812">Transmembrane</keyword>
<reference evidence="4" key="2">
    <citation type="submission" date="2021-04" db="EMBL/GenBank/DDBJ databases">
        <authorList>
            <person name="Gilroy R."/>
        </authorList>
    </citation>
    <scope>NUCLEOTIDE SEQUENCE</scope>
    <source>
        <strain evidence="4">CHK183-5548</strain>
    </source>
</reference>
<feature type="chain" id="PRO_5038736520" evidence="3">
    <location>
        <begin position="21"/>
        <end position="248"/>
    </location>
</feature>
<feature type="region of interest" description="Disordered" evidence="1">
    <location>
        <begin position="24"/>
        <end position="48"/>
    </location>
</feature>
<feature type="transmembrane region" description="Helical" evidence="2">
    <location>
        <begin position="214"/>
        <end position="239"/>
    </location>
</feature>
<feature type="region of interest" description="Disordered" evidence="1">
    <location>
        <begin position="182"/>
        <end position="206"/>
    </location>
</feature>
<keyword evidence="2" id="KW-1133">Transmembrane helix</keyword>
<gene>
    <name evidence="4" type="ORF">IAA04_00095</name>
</gene>
<feature type="compositionally biased region" description="Basic and acidic residues" evidence="1">
    <location>
        <begin position="37"/>
        <end position="48"/>
    </location>
</feature>
<name>A0A9D2T5K0_9FIRM</name>
<protein>
    <submittedName>
        <fullName evidence="4">Uncharacterized protein</fullName>
    </submittedName>
</protein>
<evidence type="ECO:0000256" key="3">
    <source>
        <dbReference type="SAM" id="SignalP"/>
    </source>
</evidence>
<dbReference type="EMBL" id="DWWL01000002">
    <property type="protein sequence ID" value="HJC46439.1"/>
    <property type="molecule type" value="Genomic_DNA"/>
</dbReference>
<keyword evidence="3" id="KW-0732">Signal</keyword>
<organism evidence="4 5">
    <name type="scientific">Candidatus Lachnoclostridium pullistercoris</name>
    <dbReference type="NCBI Taxonomy" id="2838632"/>
    <lineage>
        <taxon>Bacteria</taxon>
        <taxon>Bacillati</taxon>
        <taxon>Bacillota</taxon>
        <taxon>Clostridia</taxon>
        <taxon>Lachnospirales</taxon>
        <taxon>Lachnospiraceae</taxon>
    </lineage>
</organism>
<evidence type="ECO:0000256" key="2">
    <source>
        <dbReference type="SAM" id="Phobius"/>
    </source>
</evidence>
<dbReference type="AlphaFoldDB" id="A0A9D2T5K0"/>
<proteinExistence type="predicted"/>
<evidence type="ECO:0000256" key="1">
    <source>
        <dbReference type="SAM" id="MobiDB-lite"/>
    </source>
</evidence>
<evidence type="ECO:0000313" key="5">
    <source>
        <dbReference type="Proteomes" id="UP000823883"/>
    </source>
</evidence>
<feature type="signal peptide" evidence="3">
    <location>
        <begin position="1"/>
        <end position="20"/>
    </location>
</feature>
<dbReference type="Proteomes" id="UP000823883">
    <property type="component" value="Unassembled WGS sequence"/>
</dbReference>